<dbReference type="AlphaFoldDB" id="A0A1Z4JPZ5"/>
<evidence type="ECO:0000256" key="1">
    <source>
        <dbReference type="ARBA" id="ARBA00006464"/>
    </source>
</evidence>
<accession>A0A1Z4JPZ5</accession>
<dbReference type="PANTHER" id="PTHR30576:SF10">
    <property type="entry name" value="SLL5057 PROTEIN"/>
    <property type="match status" value="1"/>
</dbReference>
<dbReference type="Proteomes" id="UP000217895">
    <property type="component" value="Chromosome"/>
</dbReference>
<dbReference type="GO" id="GO:0016780">
    <property type="term" value="F:phosphotransferase activity, for other substituted phosphate groups"/>
    <property type="evidence" value="ECO:0007669"/>
    <property type="project" value="TreeGrafter"/>
</dbReference>
<evidence type="ECO:0000256" key="2">
    <source>
        <dbReference type="SAM" id="Phobius"/>
    </source>
</evidence>
<name>A0A1Z4JPZ5_LEPBY</name>
<comment type="similarity">
    <text evidence="1">Belongs to the bacterial sugar transferase family.</text>
</comment>
<keyword evidence="2" id="KW-0472">Membrane</keyword>
<dbReference type="EMBL" id="AP018203">
    <property type="protein sequence ID" value="BAY58794.1"/>
    <property type="molecule type" value="Genomic_DNA"/>
</dbReference>
<dbReference type="Pfam" id="PF02397">
    <property type="entry name" value="Bac_transf"/>
    <property type="match status" value="1"/>
</dbReference>
<reference evidence="4 5" key="1">
    <citation type="submission" date="2017-06" db="EMBL/GenBank/DDBJ databases">
        <title>Genome sequencing of cyanobaciteial culture collection at National Institute for Environmental Studies (NIES).</title>
        <authorList>
            <person name="Hirose Y."/>
            <person name="Shimura Y."/>
            <person name="Fujisawa T."/>
            <person name="Nakamura Y."/>
            <person name="Kawachi M."/>
        </authorList>
    </citation>
    <scope>NUCLEOTIDE SEQUENCE [LARGE SCALE GENOMIC DNA]</scope>
    <source>
        <strain evidence="4 5">NIES-2135</strain>
    </source>
</reference>
<evidence type="ECO:0000313" key="5">
    <source>
        <dbReference type="Proteomes" id="UP000217895"/>
    </source>
</evidence>
<organism evidence="4 5">
    <name type="scientific">Leptolyngbya boryana NIES-2135</name>
    <dbReference type="NCBI Taxonomy" id="1973484"/>
    <lineage>
        <taxon>Bacteria</taxon>
        <taxon>Bacillati</taxon>
        <taxon>Cyanobacteriota</taxon>
        <taxon>Cyanophyceae</taxon>
        <taxon>Leptolyngbyales</taxon>
        <taxon>Leptolyngbyaceae</taxon>
        <taxon>Leptolyngbya group</taxon>
        <taxon>Leptolyngbya</taxon>
    </lineage>
</organism>
<dbReference type="PANTHER" id="PTHR30576">
    <property type="entry name" value="COLANIC BIOSYNTHESIS UDP-GLUCOSE LIPID CARRIER TRANSFERASE"/>
    <property type="match status" value="1"/>
</dbReference>
<keyword evidence="2" id="KW-0812">Transmembrane</keyword>
<keyword evidence="5" id="KW-1185">Reference proteome</keyword>
<proteinExistence type="inferred from homology"/>
<feature type="transmembrane region" description="Helical" evidence="2">
    <location>
        <begin position="69"/>
        <end position="92"/>
    </location>
</feature>
<evidence type="ECO:0000259" key="3">
    <source>
        <dbReference type="Pfam" id="PF02397"/>
    </source>
</evidence>
<keyword evidence="4" id="KW-0808">Transferase</keyword>
<keyword evidence="2" id="KW-1133">Transmembrane helix</keyword>
<protein>
    <submittedName>
        <fullName evidence="4">Putative bacterial sugar transferase</fullName>
    </submittedName>
</protein>
<feature type="domain" description="Bacterial sugar transferase" evidence="3">
    <location>
        <begin position="64"/>
        <end position="251"/>
    </location>
</feature>
<gene>
    <name evidence="4" type="ORF">NIES2135_56680</name>
</gene>
<evidence type="ECO:0000313" key="4">
    <source>
        <dbReference type="EMBL" id="BAY58794.1"/>
    </source>
</evidence>
<sequence length="256" mass="29038">MNIVTDEFSESYYLAISVMTFTELPPSHFPASRLNSQEGASARHALRLSPEVRLPHASVQSKLKRTIDILGAAVGLLITGLILIPIAIAIQIDNPGKVFYSQIRCGVNGRPFRIWKFRSMVTNAENLKHLVQNEAKGNIFKSKDDPRITRVGKFLRRTSLDEFPQFWNVLRGEMSLVGTRPPTVDEVKAYEAHHWKRLRVKPGITGEWQANGRSNVSDFESIVEMDLEYQRKWSVLYDLQLIFKTVAVVLKKDGAC</sequence>
<dbReference type="InterPro" id="IPR003362">
    <property type="entry name" value="Bact_transf"/>
</dbReference>